<feature type="transmembrane region" description="Helical" evidence="10">
    <location>
        <begin position="54"/>
        <end position="75"/>
    </location>
</feature>
<dbReference type="PANTHER" id="PTHR21137">
    <property type="entry name" value="ODORANT RECEPTOR"/>
    <property type="match status" value="1"/>
</dbReference>
<evidence type="ECO:0000256" key="10">
    <source>
        <dbReference type="SAM" id="Phobius"/>
    </source>
</evidence>
<accession>A0AAN7NYK7</accession>
<evidence type="ECO:0000256" key="1">
    <source>
        <dbReference type="ARBA" id="ARBA00004651"/>
    </source>
</evidence>
<gene>
    <name evidence="11" type="ORF">RN001_014918</name>
</gene>
<dbReference type="EMBL" id="JARPUR010000007">
    <property type="protein sequence ID" value="KAK4872889.1"/>
    <property type="molecule type" value="Genomic_DNA"/>
</dbReference>
<dbReference type="AlphaFoldDB" id="A0AAN7NYK7"/>
<dbReference type="GO" id="GO:0007165">
    <property type="term" value="P:signal transduction"/>
    <property type="evidence" value="ECO:0007669"/>
    <property type="project" value="UniProtKB-KW"/>
</dbReference>
<evidence type="ECO:0000256" key="9">
    <source>
        <dbReference type="ARBA" id="ARBA00023224"/>
    </source>
</evidence>
<evidence type="ECO:0000256" key="2">
    <source>
        <dbReference type="ARBA" id="ARBA00022475"/>
    </source>
</evidence>
<organism evidence="11 12">
    <name type="scientific">Aquatica leii</name>
    <dbReference type="NCBI Taxonomy" id="1421715"/>
    <lineage>
        <taxon>Eukaryota</taxon>
        <taxon>Metazoa</taxon>
        <taxon>Ecdysozoa</taxon>
        <taxon>Arthropoda</taxon>
        <taxon>Hexapoda</taxon>
        <taxon>Insecta</taxon>
        <taxon>Pterygota</taxon>
        <taxon>Neoptera</taxon>
        <taxon>Endopterygota</taxon>
        <taxon>Coleoptera</taxon>
        <taxon>Polyphaga</taxon>
        <taxon>Elateriformia</taxon>
        <taxon>Elateroidea</taxon>
        <taxon>Lampyridae</taxon>
        <taxon>Luciolinae</taxon>
        <taxon>Aquatica</taxon>
    </lineage>
</organism>
<comment type="caution">
    <text evidence="11">The sequence shown here is derived from an EMBL/GenBank/DDBJ whole genome shotgun (WGS) entry which is preliminary data.</text>
</comment>
<evidence type="ECO:0000256" key="8">
    <source>
        <dbReference type="ARBA" id="ARBA00023170"/>
    </source>
</evidence>
<evidence type="ECO:0000256" key="4">
    <source>
        <dbReference type="ARBA" id="ARBA00022692"/>
    </source>
</evidence>
<evidence type="ECO:0000313" key="12">
    <source>
        <dbReference type="Proteomes" id="UP001353858"/>
    </source>
</evidence>
<evidence type="ECO:0008006" key="13">
    <source>
        <dbReference type="Google" id="ProtNLM"/>
    </source>
</evidence>
<protein>
    <recommendedName>
        <fullName evidence="13">Odorant receptor</fullName>
    </recommendedName>
</protein>
<dbReference type="GO" id="GO:0005549">
    <property type="term" value="F:odorant binding"/>
    <property type="evidence" value="ECO:0007669"/>
    <property type="project" value="InterPro"/>
</dbReference>
<evidence type="ECO:0000256" key="7">
    <source>
        <dbReference type="ARBA" id="ARBA00023136"/>
    </source>
</evidence>
<keyword evidence="3" id="KW-0716">Sensory transduction</keyword>
<keyword evidence="2" id="KW-1003">Cell membrane</keyword>
<evidence type="ECO:0000256" key="5">
    <source>
        <dbReference type="ARBA" id="ARBA00022725"/>
    </source>
</evidence>
<dbReference type="Proteomes" id="UP001353858">
    <property type="component" value="Unassembled WGS sequence"/>
</dbReference>
<evidence type="ECO:0000256" key="3">
    <source>
        <dbReference type="ARBA" id="ARBA00022606"/>
    </source>
</evidence>
<feature type="transmembrane region" description="Helical" evidence="10">
    <location>
        <begin position="81"/>
        <end position="103"/>
    </location>
</feature>
<keyword evidence="5" id="KW-0552">Olfaction</keyword>
<dbReference type="PANTHER" id="PTHR21137:SF35">
    <property type="entry name" value="ODORANT RECEPTOR 19A-RELATED"/>
    <property type="match status" value="1"/>
</dbReference>
<evidence type="ECO:0000256" key="6">
    <source>
        <dbReference type="ARBA" id="ARBA00022989"/>
    </source>
</evidence>
<evidence type="ECO:0000313" key="11">
    <source>
        <dbReference type="EMBL" id="KAK4872889.1"/>
    </source>
</evidence>
<keyword evidence="8" id="KW-0675">Receptor</keyword>
<keyword evidence="4 10" id="KW-0812">Transmembrane</keyword>
<dbReference type="GO" id="GO:0004984">
    <property type="term" value="F:olfactory receptor activity"/>
    <property type="evidence" value="ECO:0007669"/>
    <property type="project" value="InterPro"/>
</dbReference>
<keyword evidence="12" id="KW-1185">Reference proteome</keyword>
<comment type="subcellular location">
    <subcellularLocation>
        <location evidence="1">Cell membrane</location>
        <topology evidence="1">Multi-pass membrane protein</topology>
    </subcellularLocation>
</comment>
<feature type="transmembrane region" description="Helical" evidence="10">
    <location>
        <begin position="268"/>
        <end position="288"/>
    </location>
</feature>
<keyword evidence="9" id="KW-0807">Transducer</keyword>
<keyword evidence="6 10" id="KW-1133">Transmembrane helix</keyword>
<reference evidence="12" key="1">
    <citation type="submission" date="2023-01" db="EMBL/GenBank/DDBJ databases">
        <title>Key to firefly adult light organ development and bioluminescence: homeobox transcription factors regulate luciferase expression and transportation to peroxisome.</title>
        <authorList>
            <person name="Fu X."/>
        </authorList>
    </citation>
    <scope>NUCLEOTIDE SEQUENCE [LARGE SCALE GENOMIC DNA]</scope>
</reference>
<keyword evidence="7 10" id="KW-0472">Membrane</keyword>
<dbReference type="InterPro" id="IPR004117">
    <property type="entry name" value="7tm6_olfct_rcpt"/>
</dbReference>
<name>A0AAN7NYK7_9COLE</name>
<dbReference type="GO" id="GO:0005886">
    <property type="term" value="C:plasma membrane"/>
    <property type="evidence" value="ECO:0007669"/>
    <property type="project" value="UniProtKB-SubCell"/>
</dbReference>
<sequence>MWNTIKFTDVKKPDTNLLPKEVFKDDAKWILVPSKIILKTLCVWPESQSKLTKCISVFIIINYGFLLTHIMRYIIDKDTNLAGAAYAVTGFMVAAESVSRRILLMFFAKKISKILQVVYYDFWPSDITGKGVIPKASVLIVIATIGYFSAGYSYIFNNLIGQFYERKIPFKSIYPFDHMKSPYFELIYVWQSLLLVEFDVHLTVFDFFLAGLISNCVAQFKLLRRFLVQNFEKAVKIAETDPQRGTDEAYKLILICQEIDGMLSMFTLIMYIGNVATLCSSSFLMAVARAEGVRPLIYFWGHLSQILFYCASGHDLGLEVSATALRAMFL</sequence>
<dbReference type="Pfam" id="PF02949">
    <property type="entry name" value="7tm_6"/>
    <property type="match status" value="1"/>
</dbReference>
<feature type="transmembrane region" description="Helical" evidence="10">
    <location>
        <begin position="136"/>
        <end position="155"/>
    </location>
</feature>
<proteinExistence type="predicted"/>